<accession>A0A7H0LDY6</accession>
<dbReference type="EMBL" id="CP061038">
    <property type="protein sequence ID" value="QNQ07889.1"/>
    <property type="molecule type" value="Genomic_DNA"/>
</dbReference>
<dbReference type="GO" id="GO:0016787">
    <property type="term" value="F:hydrolase activity"/>
    <property type="evidence" value="ECO:0007669"/>
    <property type="project" value="UniProtKB-KW"/>
</dbReference>
<evidence type="ECO:0000313" key="1">
    <source>
        <dbReference type="EMBL" id="QNQ07889.1"/>
    </source>
</evidence>
<evidence type="ECO:0000313" key="2">
    <source>
        <dbReference type="Proteomes" id="UP000516148"/>
    </source>
</evidence>
<keyword evidence="2" id="KW-1185">Reference proteome</keyword>
<proteinExistence type="predicted"/>
<organism evidence="1 2">
    <name type="scientific">Sphingomonas alpina</name>
    <dbReference type="NCBI Taxonomy" id="653931"/>
    <lineage>
        <taxon>Bacteria</taxon>
        <taxon>Pseudomonadati</taxon>
        <taxon>Pseudomonadota</taxon>
        <taxon>Alphaproteobacteria</taxon>
        <taxon>Sphingomonadales</taxon>
        <taxon>Sphingomonadaceae</taxon>
        <taxon>Sphingomonas</taxon>
    </lineage>
</organism>
<dbReference type="KEGG" id="spap:H3Z74_13910"/>
<keyword evidence="1" id="KW-0378">Hydrolase</keyword>
<sequence>MPPAVLALDPFYVRYLDAGGIPIISSAKVPDDALLKAHDIVVAMLAARPDLNRALIVRGQRVAVMAADEGTVDIPEQRGWKKPPRDDPRLTFCEAKHYDERIGRLSDRDYWNGRARGMAGILTTGTVENLLGWKSSRYYGENIFVHEFSHNILDAIRAADPILYARVEAAYAAALKQGLWKGEYTAVNVDEYWAEGTQFWFNSNMVATFDGRVVLSDADLAAYDPALNKVLAAAYGTNHHLTADSFYLSAARVPPGPLPKFTAEIC</sequence>
<protein>
    <submittedName>
        <fullName evidence="1">Glycoside hydrolase</fullName>
    </submittedName>
</protein>
<dbReference type="RefSeq" id="WP_187760235.1">
    <property type="nucleotide sequence ID" value="NZ_CP061038.1"/>
</dbReference>
<dbReference type="AlphaFoldDB" id="A0A7H0LDY6"/>
<reference evidence="1 2" key="1">
    <citation type="submission" date="2020-09" db="EMBL/GenBank/DDBJ databases">
        <title>Sphingomonas sp., a new species isolated from pork steak.</title>
        <authorList>
            <person name="Heidler von Heilborn D."/>
        </authorList>
    </citation>
    <scope>NUCLEOTIDE SEQUENCE [LARGE SCALE GENOMIC DNA]</scope>
    <source>
        <strain evidence="2">S8-3T</strain>
    </source>
</reference>
<name>A0A7H0LDY6_9SPHN</name>
<gene>
    <name evidence="1" type="ORF">H3Z74_13910</name>
</gene>
<dbReference type="Proteomes" id="UP000516148">
    <property type="component" value="Chromosome"/>
</dbReference>